<dbReference type="STRING" id="180498.A0A067L134"/>
<keyword evidence="4" id="KW-1185">Reference proteome</keyword>
<evidence type="ECO:0000313" key="4">
    <source>
        <dbReference type="Proteomes" id="UP000027138"/>
    </source>
</evidence>
<dbReference type="Gene3D" id="1.20.5.650">
    <property type="entry name" value="Single helix bin"/>
    <property type="match status" value="1"/>
</dbReference>
<evidence type="ECO:0000259" key="2">
    <source>
        <dbReference type="Pfam" id="PF07741"/>
    </source>
</evidence>
<feature type="compositionally biased region" description="Basic residues" evidence="1">
    <location>
        <begin position="44"/>
        <end position="59"/>
    </location>
</feature>
<name>A0A067L134_JATCU</name>
<feature type="compositionally biased region" description="Basic and acidic residues" evidence="1">
    <location>
        <begin position="98"/>
        <end position="125"/>
    </location>
</feature>
<organism evidence="3 4">
    <name type="scientific">Jatropha curcas</name>
    <name type="common">Barbados nut</name>
    <dbReference type="NCBI Taxonomy" id="180498"/>
    <lineage>
        <taxon>Eukaryota</taxon>
        <taxon>Viridiplantae</taxon>
        <taxon>Streptophyta</taxon>
        <taxon>Embryophyta</taxon>
        <taxon>Tracheophyta</taxon>
        <taxon>Spermatophyta</taxon>
        <taxon>Magnoliopsida</taxon>
        <taxon>eudicotyledons</taxon>
        <taxon>Gunneridae</taxon>
        <taxon>Pentapetalae</taxon>
        <taxon>rosids</taxon>
        <taxon>fabids</taxon>
        <taxon>Malpighiales</taxon>
        <taxon>Euphorbiaceae</taxon>
        <taxon>Crotonoideae</taxon>
        <taxon>Jatropheae</taxon>
        <taxon>Jatropha</taxon>
    </lineage>
</organism>
<dbReference type="KEGG" id="jcu:105634186"/>
<dbReference type="Pfam" id="PF07741">
    <property type="entry name" value="BRF1"/>
    <property type="match status" value="1"/>
</dbReference>
<feature type="domain" description="Brf1 TBP-binding" evidence="2">
    <location>
        <begin position="14"/>
        <end position="96"/>
    </location>
</feature>
<evidence type="ECO:0000313" key="3">
    <source>
        <dbReference type="EMBL" id="KDP38190.1"/>
    </source>
</evidence>
<proteinExistence type="predicted"/>
<sequence>MEKQVRYGELDLTGINDAEIAGYLNGKKEIQFRKLMWELLNRDRSRKGKRPQKALKSKKKEGLANKAVKIDGDLSENMKRTRVSCKINYDALKKLMEEETKEKSTSPEMREEGEYAAGDDYKDMYNDENCEEDDFDYESYKY</sequence>
<feature type="region of interest" description="Disordered" evidence="1">
    <location>
        <begin position="43"/>
        <end position="62"/>
    </location>
</feature>
<protein>
    <recommendedName>
        <fullName evidence="2">Brf1 TBP-binding domain-containing protein</fullName>
    </recommendedName>
</protein>
<feature type="compositionally biased region" description="Acidic residues" evidence="1">
    <location>
        <begin position="126"/>
        <end position="142"/>
    </location>
</feature>
<dbReference type="EMBL" id="KK914370">
    <property type="protein sequence ID" value="KDP38190.1"/>
    <property type="molecule type" value="Genomic_DNA"/>
</dbReference>
<dbReference type="OrthoDB" id="1435073at2759"/>
<gene>
    <name evidence="3" type="ORF">JCGZ_04833</name>
</gene>
<dbReference type="InterPro" id="IPR011665">
    <property type="entry name" value="BRF1_TBP-bd_dom"/>
</dbReference>
<dbReference type="AlphaFoldDB" id="A0A067L134"/>
<feature type="region of interest" description="Disordered" evidence="1">
    <location>
        <begin position="98"/>
        <end position="142"/>
    </location>
</feature>
<dbReference type="Proteomes" id="UP000027138">
    <property type="component" value="Unassembled WGS sequence"/>
</dbReference>
<evidence type="ECO:0000256" key="1">
    <source>
        <dbReference type="SAM" id="MobiDB-lite"/>
    </source>
</evidence>
<reference evidence="3 4" key="1">
    <citation type="journal article" date="2014" name="PLoS ONE">
        <title>Global Analysis of Gene Expression Profiles in Physic Nut (Jatropha curcas L.) Seedlings Exposed to Salt Stress.</title>
        <authorList>
            <person name="Zhang L."/>
            <person name="Zhang C."/>
            <person name="Wu P."/>
            <person name="Chen Y."/>
            <person name="Li M."/>
            <person name="Jiang H."/>
            <person name="Wu G."/>
        </authorList>
    </citation>
    <scope>NUCLEOTIDE SEQUENCE [LARGE SCALE GENOMIC DNA]</scope>
    <source>
        <strain evidence="4">cv. GZQX0401</strain>
        <tissue evidence="3">Young leaves</tissue>
    </source>
</reference>
<accession>A0A067L134</accession>